<dbReference type="SUPFAM" id="SSF82544">
    <property type="entry name" value="GckA/TtuD-like"/>
    <property type="match status" value="1"/>
</dbReference>
<protein>
    <submittedName>
        <fullName evidence="3">Glycerate kinase</fullName>
    </submittedName>
</protein>
<dbReference type="Pfam" id="PF05161">
    <property type="entry name" value="MOFRL"/>
    <property type="match status" value="1"/>
</dbReference>
<keyword evidence="4" id="KW-1185">Reference proteome</keyword>
<evidence type="ECO:0000313" key="3">
    <source>
        <dbReference type="EMBL" id="MEJ6009352.1"/>
    </source>
</evidence>
<dbReference type="RefSeq" id="WP_339965375.1">
    <property type="nucleotide sequence ID" value="NZ_JBBHJY010000002.1"/>
</dbReference>
<evidence type="ECO:0000259" key="1">
    <source>
        <dbReference type="Pfam" id="PF05161"/>
    </source>
</evidence>
<dbReference type="Gene3D" id="3.40.1480.10">
    <property type="entry name" value="MOFRL domain"/>
    <property type="match status" value="1"/>
</dbReference>
<dbReference type="Proteomes" id="UP001379235">
    <property type="component" value="Unassembled WGS sequence"/>
</dbReference>
<proteinExistence type="predicted"/>
<name>A0ABU8S649_9SPHN</name>
<evidence type="ECO:0000313" key="4">
    <source>
        <dbReference type="Proteomes" id="UP001379235"/>
    </source>
</evidence>
<dbReference type="InterPro" id="IPR037035">
    <property type="entry name" value="GK-like_C_sf"/>
</dbReference>
<dbReference type="Pfam" id="PF13660">
    <property type="entry name" value="DUF4147"/>
    <property type="match status" value="1"/>
</dbReference>
<dbReference type="InterPro" id="IPR007835">
    <property type="entry name" value="MOFRL"/>
</dbReference>
<dbReference type="GO" id="GO:0016301">
    <property type="term" value="F:kinase activity"/>
    <property type="evidence" value="ECO:0007669"/>
    <property type="project" value="UniProtKB-KW"/>
</dbReference>
<accession>A0ABU8S649</accession>
<dbReference type="PANTHER" id="PTHR12227">
    <property type="entry name" value="GLYCERATE KINASE"/>
    <property type="match status" value="1"/>
</dbReference>
<feature type="domain" description="MOFRL-associated" evidence="2">
    <location>
        <begin position="36"/>
        <end position="256"/>
    </location>
</feature>
<comment type="caution">
    <text evidence="3">The sequence shown here is derived from an EMBL/GenBank/DDBJ whole genome shotgun (WGS) entry which is preliminary data.</text>
</comment>
<dbReference type="InterPro" id="IPR038614">
    <property type="entry name" value="GK_N_sf"/>
</dbReference>
<sequence>MADELDWDRVGIVESQVLQELPIDRVELDVWARAFLRGLYDAAVAEADPAKVLPACLPAKPSGRCVVVGAGKAAASMAAAVEAAWPDVNLSGCVVAPYGYSKLCERVRVLEGGHPVPDENSVEAARQIMEAVAGLSEVDLVLALISGGGSAAMSLPARGLTLADKQAANRLLLASGLDIRAMNAARRRLSAIKGGRLAAAAAPARVVTLAISDIPGDTPSAIASGPTAADAGAAFDLSATVKRLGTKLPEAVAHLLLNPEPPVTLTNAAPIELIATAAGSLDAAARLARAQGIEPILLGDDLEGEAADLGREMARRAFAAEGPVVLISGGETTVTVGEGPAGQGGRNTEFLLALACELNGAAQVWGLAGDTDGEDGDNLGAAGAICTPDTLVRAAAKGLDARASLKGHDSGGFFDALGDLVRTGPTLTNVNDFRAILVLPRARG</sequence>
<keyword evidence="3" id="KW-0418">Kinase</keyword>
<gene>
    <name evidence="3" type="ORF">WG900_05415</name>
</gene>
<reference evidence="3 4" key="1">
    <citation type="submission" date="2024-03" db="EMBL/GenBank/DDBJ databases">
        <authorList>
            <person name="Jo J.-H."/>
        </authorList>
    </citation>
    <scope>NUCLEOTIDE SEQUENCE [LARGE SCALE GENOMIC DNA]</scope>
    <source>
        <strain evidence="3 4">AS3R-12</strain>
    </source>
</reference>
<dbReference type="PANTHER" id="PTHR12227:SF0">
    <property type="entry name" value="GLYCERATE KINASE"/>
    <property type="match status" value="1"/>
</dbReference>
<feature type="domain" description="MOFRL" evidence="1">
    <location>
        <begin position="324"/>
        <end position="432"/>
    </location>
</feature>
<evidence type="ECO:0000259" key="2">
    <source>
        <dbReference type="Pfam" id="PF13660"/>
    </source>
</evidence>
<dbReference type="EMBL" id="JBBHJY010000002">
    <property type="protein sequence ID" value="MEJ6009352.1"/>
    <property type="molecule type" value="Genomic_DNA"/>
</dbReference>
<keyword evidence="3" id="KW-0808">Transferase</keyword>
<dbReference type="Gene3D" id="3.40.50.10180">
    <property type="entry name" value="Glycerate kinase, MOFRL-like N-terminal domain"/>
    <property type="match status" value="1"/>
</dbReference>
<dbReference type="InterPro" id="IPR025286">
    <property type="entry name" value="MOFRL_assoc_dom"/>
</dbReference>
<dbReference type="InterPro" id="IPR039760">
    <property type="entry name" value="MOFRL_protein"/>
</dbReference>
<organism evidence="3 4">
    <name type="scientific">Novosphingobium aquae</name>
    <dbReference type="NCBI Taxonomy" id="3133435"/>
    <lineage>
        <taxon>Bacteria</taxon>
        <taxon>Pseudomonadati</taxon>
        <taxon>Pseudomonadota</taxon>
        <taxon>Alphaproteobacteria</taxon>
        <taxon>Sphingomonadales</taxon>
        <taxon>Sphingomonadaceae</taxon>
        <taxon>Novosphingobium</taxon>
    </lineage>
</organism>